<name>A0A0D7AKH4_9AGAR</name>
<gene>
    <name evidence="3" type="ORF">FISHEDRAFT_36406</name>
</gene>
<keyword evidence="4" id="KW-1185">Reference proteome</keyword>
<evidence type="ECO:0000313" key="3">
    <source>
        <dbReference type="EMBL" id="KIY51801.1"/>
    </source>
</evidence>
<feature type="compositionally biased region" description="Polar residues" evidence="2">
    <location>
        <begin position="299"/>
        <end position="310"/>
    </location>
</feature>
<feature type="region of interest" description="Disordered" evidence="2">
    <location>
        <begin position="1"/>
        <end position="25"/>
    </location>
</feature>
<feature type="region of interest" description="Disordered" evidence="2">
    <location>
        <begin position="327"/>
        <end position="391"/>
    </location>
</feature>
<dbReference type="AlphaFoldDB" id="A0A0D7AKH4"/>
<feature type="compositionally biased region" description="Low complexity" evidence="2">
    <location>
        <begin position="381"/>
        <end position="391"/>
    </location>
</feature>
<protein>
    <submittedName>
        <fullName evidence="3">Uncharacterized protein</fullName>
    </submittedName>
</protein>
<evidence type="ECO:0000313" key="4">
    <source>
        <dbReference type="Proteomes" id="UP000054144"/>
    </source>
</evidence>
<dbReference type="EMBL" id="KN881648">
    <property type="protein sequence ID" value="KIY51801.1"/>
    <property type="molecule type" value="Genomic_DNA"/>
</dbReference>
<accession>A0A0D7AKH4</accession>
<sequence length="498" mass="55485">MSYGHLTIERRDSNGGSSVSRPRPLTLINPARCNSVRFVSCQAAFPGLSQALGHLPPPPTYSRPQDHYHRVGSPSPSPILTQNGNVQPQQQPLHQRTTSSSHSPIAFQVNTGTSPPLKRKQPDLSNSSQTHKRRRETDDLADGLDNDGNGPGAKHWTDDEKTKLFTWLMGPGQDDHWMSLRATKNSCLRECASQVFDSKKTYQALKGCYERNFNLFKQIYAFEVFNNQNNNLDVSGLPEPDRVREIERRLQGARKAGCDIGTLNARVVDHWKRRGWYQLFYNRWHGDPATTRPVAPRTASGNGPSASTADGLNDEDIDLGDPNLAPLGHFGDHRSTSLNFMSTHSQPMTSTSTLPVPPPPPQSATLAPSSMSTMPVPPATAPLSAPTTSLSTDGAGLQIPSSIVASYLQFLQIQIQNSQKKLELMKRREEREERESQERREVERLRLEREAAQFEHNKASANMKQKTDRAIEILNSPTLDPSVKQVAGDYLKRVFRTD</sequence>
<dbReference type="OrthoDB" id="2685034at2759"/>
<keyword evidence="1" id="KW-0175">Coiled coil</keyword>
<feature type="region of interest" description="Disordered" evidence="2">
    <location>
        <begin position="51"/>
        <end position="157"/>
    </location>
</feature>
<reference evidence="3 4" key="1">
    <citation type="journal article" date="2015" name="Fungal Genet. Biol.">
        <title>Evolution of novel wood decay mechanisms in Agaricales revealed by the genome sequences of Fistulina hepatica and Cylindrobasidium torrendii.</title>
        <authorList>
            <person name="Floudas D."/>
            <person name="Held B.W."/>
            <person name="Riley R."/>
            <person name="Nagy L.G."/>
            <person name="Koehler G."/>
            <person name="Ransdell A.S."/>
            <person name="Younus H."/>
            <person name="Chow J."/>
            <person name="Chiniquy J."/>
            <person name="Lipzen A."/>
            <person name="Tritt A."/>
            <person name="Sun H."/>
            <person name="Haridas S."/>
            <person name="LaButti K."/>
            <person name="Ohm R.A."/>
            <person name="Kues U."/>
            <person name="Blanchette R.A."/>
            <person name="Grigoriev I.V."/>
            <person name="Minto R.E."/>
            <person name="Hibbett D.S."/>
        </authorList>
    </citation>
    <scope>NUCLEOTIDE SEQUENCE [LARGE SCALE GENOMIC DNA]</scope>
    <source>
        <strain evidence="3 4">ATCC 64428</strain>
    </source>
</reference>
<organism evidence="3 4">
    <name type="scientific">Fistulina hepatica ATCC 64428</name>
    <dbReference type="NCBI Taxonomy" id="1128425"/>
    <lineage>
        <taxon>Eukaryota</taxon>
        <taxon>Fungi</taxon>
        <taxon>Dikarya</taxon>
        <taxon>Basidiomycota</taxon>
        <taxon>Agaricomycotina</taxon>
        <taxon>Agaricomycetes</taxon>
        <taxon>Agaricomycetidae</taxon>
        <taxon>Agaricales</taxon>
        <taxon>Fistulinaceae</taxon>
        <taxon>Fistulina</taxon>
    </lineage>
</organism>
<proteinExistence type="predicted"/>
<feature type="compositionally biased region" description="Polar residues" evidence="2">
    <location>
        <begin position="78"/>
        <end position="114"/>
    </location>
</feature>
<evidence type="ECO:0000256" key="1">
    <source>
        <dbReference type="SAM" id="Coils"/>
    </source>
</evidence>
<feature type="coiled-coil region" evidence="1">
    <location>
        <begin position="408"/>
        <end position="464"/>
    </location>
</feature>
<feature type="region of interest" description="Disordered" evidence="2">
    <location>
        <begin position="288"/>
        <end position="315"/>
    </location>
</feature>
<evidence type="ECO:0000256" key="2">
    <source>
        <dbReference type="SAM" id="MobiDB-lite"/>
    </source>
</evidence>
<feature type="compositionally biased region" description="Polar residues" evidence="2">
    <location>
        <begin position="336"/>
        <end position="346"/>
    </location>
</feature>
<dbReference type="Proteomes" id="UP000054144">
    <property type="component" value="Unassembled WGS sequence"/>
</dbReference>